<keyword evidence="4" id="KW-0275">Fatty acid biosynthesis</keyword>
<dbReference type="InterPro" id="IPR001249">
    <property type="entry name" value="AcCoA_biotinCC"/>
</dbReference>
<dbReference type="InterPro" id="IPR050709">
    <property type="entry name" value="Biotin_Carboxyl_Carrier/Decarb"/>
</dbReference>
<dbReference type="NCBIfam" id="NF005457">
    <property type="entry name" value="PRK07051.1"/>
    <property type="match status" value="1"/>
</dbReference>
<evidence type="ECO:0000256" key="1">
    <source>
        <dbReference type="ARBA" id="ARBA00003761"/>
    </source>
</evidence>
<evidence type="ECO:0000256" key="3">
    <source>
        <dbReference type="ARBA" id="ARBA00023267"/>
    </source>
</evidence>
<keyword evidence="4" id="KW-0444">Lipid biosynthesis</keyword>
<dbReference type="PANTHER" id="PTHR45266">
    <property type="entry name" value="OXALOACETATE DECARBOXYLASE ALPHA CHAIN"/>
    <property type="match status" value="1"/>
</dbReference>
<dbReference type="Gene3D" id="2.40.50.100">
    <property type="match status" value="1"/>
</dbReference>
<organism evidence="7">
    <name type="scientific">Aquifex aeolicus</name>
    <dbReference type="NCBI Taxonomy" id="63363"/>
    <lineage>
        <taxon>Bacteria</taxon>
        <taxon>Pseudomonadati</taxon>
        <taxon>Aquificota</taxon>
        <taxon>Aquificia</taxon>
        <taxon>Aquificales</taxon>
        <taxon>Aquificaceae</taxon>
        <taxon>Aquifex</taxon>
    </lineage>
</organism>
<reference evidence="7" key="1">
    <citation type="journal article" date="2020" name="mSystems">
        <title>Genome- and Community-Level Interaction Insights into Carbon Utilization and Element Cycling Functions of Hydrothermarchaeota in Hydrothermal Sediment.</title>
        <authorList>
            <person name="Zhou Z."/>
            <person name="Liu Y."/>
            <person name="Xu W."/>
            <person name="Pan J."/>
            <person name="Luo Z.H."/>
            <person name="Li M."/>
        </authorList>
    </citation>
    <scope>NUCLEOTIDE SEQUENCE [LARGE SCALE GENOMIC DNA]</scope>
    <source>
        <strain evidence="7">HyVt-501</strain>
    </source>
</reference>
<gene>
    <name evidence="7" type="primary">accB</name>
    <name evidence="7" type="ORF">ENJ61_03335</name>
</gene>
<dbReference type="GO" id="GO:0006633">
    <property type="term" value="P:fatty acid biosynthetic process"/>
    <property type="evidence" value="ECO:0007669"/>
    <property type="project" value="UniProtKB-UniPathway"/>
</dbReference>
<feature type="compositionally biased region" description="Basic and acidic residues" evidence="5">
    <location>
        <begin position="48"/>
        <end position="57"/>
    </location>
</feature>
<evidence type="ECO:0000313" key="7">
    <source>
        <dbReference type="EMBL" id="HHJ63918.1"/>
    </source>
</evidence>
<evidence type="ECO:0000256" key="2">
    <source>
        <dbReference type="ARBA" id="ARBA00017562"/>
    </source>
</evidence>
<proteinExistence type="predicted"/>
<accession>A0A7C5Q7V8</accession>
<comment type="pathway">
    <text evidence="4">Lipid metabolism; fatty acid biosynthesis.</text>
</comment>
<evidence type="ECO:0000259" key="6">
    <source>
        <dbReference type="PROSITE" id="PS50968"/>
    </source>
</evidence>
<keyword evidence="4" id="KW-0443">Lipid metabolism</keyword>
<dbReference type="Proteomes" id="UP000885792">
    <property type="component" value="Unassembled WGS sequence"/>
</dbReference>
<dbReference type="PANTHER" id="PTHR45266:SF3">
    <property type="entry name" value="OXALOACETATE DECARBOXYLASE ALPHA CHAIN"/>
    <property type="match status" value="1"/>
</dbReference>
<dbReference type="UniPathway" id="UPA00094"/>
<sequence>MMDREFVKELIELLKRSNVRTLKIESGDFRIEIETHTAERSASGAERPSPEEFRHQEILPPSEDISEEERKFHVIKSPLVGTFYRSPSPEAPPFVEVGDIVSPGQVLCIIEALKVMNEIESDVRGRVEKILVENGETVEYGQPLFLIDTAV</sequence>
<feature type="region of interest" description="Disordered" evidence="5">
    <location>
        <begin position="35"/>
        <end position="66"/>
    </location>
</feature>
<name>A0A7C5Q7V8_AQUAO</name>
<dbReference type="PRINTS" id="PR01071">
    <property type="entry name" value="ACOABIOTINCC"/>
</dbReference>
<keyword evidence="4" id="KW-0276">Fatty acid metabolism</keyword>
<dbReference type="GO" id="GO:0003989">
    <property type="term" value="F:acetyl-CoA carboxylase activity"/>
    <property type="evidence" value="ECO:0007669"/>
    <property type="project" value="InterPro"/>
</dbReference>
<dbReference type="SUPFAM" id="SSF51230">
    <property type="entry name" value="Single hybrid motif"/>
    <property type="match status" value="1"/>
</dbReference>
<dbReference type="CDD" id="cd06850">
    <property type="entry name" value="biotinyl_domain"/>
    <property type="match status" value="1"/>
</dbReference>
<comment type="caution">
    <text evidence="7">The sequence shown here is derived from an EMBL/GenBank/DDBJ whole genome shotgun (WGS) entry which is preliminary data.</text>
</comment>
<dbReference type="InterPro" id="IPR000089">
    <property type="entry name" value="Biotin_lipoyl"/>
</dbReference>
<feature type="domain" description="Lipoyl-binding" evidence="6">
    <location>
        <begin position="72"/>
        <end position="148"/>
    </location>
</feature>
<dbReference type="GO" id="GO:0009317">
    <property type="term" value="C:acetyl-CoA carboxylase complex"/>
    <property type="evidence" value="ECO:0007669"/>
    <property type="project" value="InterPro"/>
</dbReference>
<keyword evidence="3 4" id="KW-0092">Biotin</keyword>
<dbReference type="EMBL" id="DRNB01000125">
    <property type="protein sequence ID" value="HHJ63918.1"/>
    <property type="molecule type" value="Genomic_DNA"/>
</dbReference>
<dbReference type="InterPro" id="IPR011053">
    <property type="entry name" value="Single_hybrid_motif"/>
</dbReference>
<dbReference type="PROSITE" id="PS50968">
    <property type="entry name" value="BIOTINYL_LIPOYL"/>
    <property type="match status" value="1"/>
</dbReference>
<dbReference type="AlphaFoldDB" id="A0A7C5Q7V8"/>
<evidence type="ECO:0000256" key="4">
    <source>
        <dbReference type="RuleBase" id="RU364072"/>
    </source>
</evidence>
<dbReference type="Pfam" id="PF00364">
    <property type="entry name" value="Biotin_lipoyl"/>
    <property type="match status" value="1"/>
</dbReference>
<protein>
    <recommendedName>
        <fullName evidence="2 4">Biotin carboxyl carrier protein of acetyl-CoA carboxylase</fullName>
    </recommendedName>
</protein>
<comment type="function">
    <text evidence="1 4">This protein is a component of the acetyl coenzyme A carboxylase complex; first, biotin carboxylase catalyzes the carboxylation of the carrier protein and then the transcarboxylase transfers the carboxyl group to form malonyl-CoA.</text>
</comment>
<evidence type="ECO:0000256" key="5">
    <source>
        <dbReference type="SAM" id="MobiDB-lite"/>
    </source>
</evidence>
<dbReference type="NCBIfam" id="TIGR00531">
    <property type="entry name" value="BCCP"/>
    <property type="match status" value="1"/>
</dbReference>